<keyword evidence="9" id="KW-0732">Signal</keyword>
<dbReference type="SUPFAM" id="SSF141523">
    <property type="entry name" value="L,D-transpeptidase catalytic domain-like"/>
    <property type="match status" value="1"/>
</dbReference>
<evidence type="ECO:0000256" key="8">
    <source>
        <dbReference type="SAM" id="MobiDB-lite"/>
    </source>
</evidence>
<dbReference type="GO" id="GO:0005576">
    <property type="term" value="C:extracellular region"/>
    <property type="evidence" value="ECO:0007669"/>
    <property type="project" value="TreeGrafter"/>
</dbReference>
<proteinExistence type="inferred from homology"/>
<evidence type="ECO:0000259" key="10">
    <source>
        <dbReference type="PROSITE" id="PS52029"/>
    </source>
</evidence>
<evidence type="ECO:0000313" key="11">
    <source>
        <dbReference type="EMBL" id="MBS3651175.1"/>
    </source>
</evidence>
<evidence type="ECO:0000256" key="7">
    <source>
        <dbReference type="PROSITE-ProRule" id="PRU01373"/>
    </source>
</evidence>
<evidence type="ECO:0000256" key="5">
    <source>
        <dbReference type="ARBA" id="ARBA00022984"/>
    </source>
</evidence>
<evidence type="ECO:0000256" key="3">
    <source>
        <dbReference type="ARBA" id="ARBA00022679"/>
    </source>
</evidence>
<gene>
    <name evidence="11" type="ORF">KEU06_21410</name>
</gene>
<dbReference type="GO" id="GO:0071972">
    <property type="term" value="F:peptidoglycan L,D-transpeptidase activity"/>
    <property type="evidence" value="ECO:0007669"/>
    <property type="project" value="TreeGrafter"/>
</dbReference>
<sequence>MRQLAIAFSAVILMCSYASGADLTPQAVNTATPSEWDKEGDGPDPFIVRVQVLLDRARFSPGVIDGVPGDNLKEAVGTFEEFNDLQADGQIDEKFWAAIQRDNGPALTTYTITEADQNQLYVRDVPEDYGEMARMEWLGYSGPREMLAARFHMDEDLLAELNPHADFARPGTRITIAAVERPAEAKVSRIAVERKAGRVLAFGEGGELVAAYPASIGSTETPTPSGSYKVKGVAKEPPYSYDPKKNFQQGHNTKPLELPPGPKNPVGLVWIDLSKPTYGIHGTPNPALVGKTQSHGCVRLTNWDAIDLSRRVKPGVPVEFR</sequence>
<dbReference type="GO" id="GO:0071555">
    <property type="term" value="P:cell wall organization"/>
    <property type="evidence" value="ECO:0007669"/>
    <property type="project" value="UniProtKB-UniRule"/>
</dbReference>
<dbReference type="CDD" id="cd16913">
    <property type="entry name" value="YkuD_like"/>
    <property type="match status" value="1"/>
</dbReference>
<protein>
    <submittedName>
        <fullName evidence="11">Murein L,D-transpeptidase</fullName>
    </submittedName>
</protein>
<dbReference type="Pfam" id="PF03734">
    <property type="entry name" value="YkuD"/>
    <property type="match status" value="1"/>
</dbReference>
<dbReference type="InterPro" id="IPR002477">
    <property type="entry name" value="Peptidoglycan-bd-like"/>
</dbReference>
<dbReference type="GO" id="GO:0016740">
    <property type="term" value="F:transferase activity"/>
    <property type="evidence" value="ECO:0007669"/>
    <property type="project" value="UniProtKB-KW"/>
</dbReference>
<keyword evidence="6 7" id="KW-0961">Cell wall biogenesis/degradation</keyword>
<keyword evidence="5 7" id="KW-0573">Peptidoglycan synthesis</keyword>
<feature type="active site" description="Proton donor/acceptor" evidence="7">
    <location>
        <position position="281"/>
    </location>
</feature>
<dbReference type="Gene3D" id="1.10.101.10">
    <property type="entry name" value="PGBD-like superfamily/PGBD"/>
    <property type="match status" value="1"/>
</dbReference>
<keyword evidence="4 7" id="KW-0133">Cell shape</keyword>
<dbReference type="SUPFAM" id="SSF47090">
    <property type="entry name" value="PGBD-like"/>
    <property type="match status" value="1"/>
</dbReference>
<dbReference type="InterPro" id="IPR038063">
    <property type="entry name" value="Transpep_catalytic_dom"/>
</dbReference>
<dbReference type="RefSeq" id="WP_188256721.1">
    <property type="nucleotide sequence ID" value="NZ_JABVCF010000012.1"/>
</dbReference>
<dbReference type="Gene3D" id="2.40.440.10">
    <property type="entry name" value="L,D-transpeptidase catalytic domain-like"/>
    <property type="match status" value="1"/>
</dbReference>
<evidence type="ECO:0000256" key="2">
    <source>
        <dbReference type="ARBA" id="ARBA00005992"/>
    </source>
</evidence>
<dbReference type="InterPro" id="IPR036365">
    <property type="entry name" value="PGBD-like_sf"/>
</dbReference>
<name>A0A942E4U1_9HYPH</name>
<accession>A0A942E4U1</accession>
<comment type="similarity">
    <text evidence="2">Belongs to the YkuD family.</text>
</comment>
<dbReference type="Proteomes" id="UP000680348">
    <property type="component" value="Unassembled WGS sequence"/>
</dbReference>
<keyword evidence="12" id="KW-1185">Reference proteome</keyword>
<dbReference type="InterPro" id="IPR050979">
    <property type="entry name" value="LD-transpeptidase"/>
</dbReference>
<feature type="domain" description="L,D-TPase catalytic" evidence="10">
    <location>
        <begin position="188"/>
        <end position="321"/>
    </location>
</feature>
<feature type="chain" id="PRO_5036722696" evidence="9">
    <location>
        <begin position="21"/>
        <end position="321"/>
    </location>
</feature>
<comment type="caution">
    <text evidence="11">The sequence shown here is derived from an EMBL/GenBank/DDBJ whole genome shotgun (WGS) entry which is preliminary data.</text>
</comment>
<feature type="region of interest" description="Disordered" evidence="8">
    <location>
        <begin position="217"/>
        <end position="241"/>
    </location>
</feature>
<evidence type="ECO:0000256" key="1">
    <source>
        <dbReference type="ARBA" id="ARBA00004752"/>
    </source>
</evidence>
<dbReference type="PROSITE" id="PS52029">
    <property type="entry name" value="LD_TPASE"/>
    <property type="match status" value="1"/>
</dbReference>
<organism evidence="11 12">
    <name type="scientific">Pseudaminobacter soli</name>
    <name type="common">ex Zhang et al. 2022</name>
    <dbReference type="NCBI Taxonomy" id="2831468"/>
    <lineage>
        <taxon>Bacteria</taxon>
        <taxon>Pseudomonadati</taxon>
        <taxon>Pseudomonadota</taxon>
        <taxon>Alphaproteobacteria</taxon>
        <taxon>Hyphomicrobiales</taxon>
        <taxon>Phyllobacteriaceae</taxon>
        <taxon>Pseudaminobacter</taxon>
    </lineage>
</organism>
<keyword evidence="3" id="KW-0808">Transferase</keyword>
<evidence type="ECO:0000256" key="9">
    <source>
        <dbReference type="SAM" id="SignalP"/>
    </source>
</evidence>
<evidence type="ECO:0000256" key="4">
    <source>
        <dbReference type="ARBA" id="ARBA00022960"/>
    </source>
</evidence>
<dbReference type="PANTHER" id="PTHR30582">
    <property type="entry name" value="L,D-TRANSPEPTIDASE"/>
    <property type="match status" value="1"/>
</dbReference>
<comment type="pathway">
    <text evidence="1 7">Cell wall biogenesis; peptidoglycan biosynthesis.</text>
</comment>
<reference evidence="11" key="1">
    <citation type="submission" date="2021-04" db="EMBL/GenBank/DDBJ databases">
        <title>Pseudaminobacter soli sp. nov., isolated from paddy soil contaminated by heavy metals.</title>
        <authorList>
            <person name="Zhang K."/>
        </authorList>
    </citation>
    <scope>NUCLEOTIDE SEQUENCE</scope>
    <source>
        <strain evidence="11">19-2017</strain>
    </source>
</reference>
<dbReference type="InterPro" id="IPR005490">
    <property type="entry name" value="LD_TPept_cat_dom"/>
</dbReference>
<dbReference type="Pfam" id="PF01471">
    <property type="entry name" value="PG_binding_1"/>
    <property type="match status" value="1"/>
</dbReference>
<feature type="compositionally biased region" description="Polar residues" evidence="8">
    <location>
        <begin position="217"/>
        <end position="226"/>
    </location>
</feature>
<feature type="signal peptide" evidence="9">
    <location>
        <begin position="1"/>
        <end position="20"/>
    </location>
</feature>
<feature type="active site" description="Nucleophile" evidence="7">
    <location>
        <position position="297"/>
    </location>
</feature>
<dbReference type="AlphaFoldDB" id="A0A942E4U1"/>
<evidence type="ECO:0000256" key="6">
    <source>
        <dbReference type="ARBA" id="ARBA00023316"/>
    </source>
</evidence>
<dbReference type="GO" id="GO:0008360">
    <property type="term" value="P:regulation of cell shape"/>
    <property type="evidence" value="ECO:0007669"/>
    <property type="project" value="UniProtKB-UniRule"/>
</dbReference>
<dbReference type="GO" id="GO:0018104">
    <property type="term" value="P:peptidoglycan-protein cross-linking"/>
    <property type="evidence" value="ECO:0007669"/>
    <property type="project" value="TreeGrafter"/>
</dbReference>
<dbReference type="EMBL" id="JAGWCR010000012">
    <property type="protein sequence ID" value="MBS3651175.1"/>
    <property type="molecule type" value="Genomic_DNA"/>
</dbReference>
<evidence type="ECO:0000313" key="12">
    <source>
        <dbReference type="Proteomes" id="UP000680348"/>
    </source>
</evidence>
<dbReference type="InterPro" id="IPR036366">
    <property type="entry name" value="PGBDSf"/>
</dbReference>
<dbReference type="PANTHER" id="PTHR30582:SF30">
    <property type="entry name" value="BLR4375 PROTEIN"/>
    <property type="match status" value="1"/>
</dbReference>